<comment type="caution">
    <text evidence="1">The sequence shown here is derived from an EMBL/GenBank/DDBJ whole genome shotgun (WGS) entry which is preliminary data.</text>
</comment>
<dbReference type="RefSeq" id="WP_145717406.1">
    <property type="nucleotide sequence ID" value="NZ_BAAAFY010000002.1"/>
</dbReference>
<keyword evidence="2" id="KW-1185">Reference proteome</keyword>
<protein>
    <submittedName>
        <fullName evidence="1">Uncharacterized protein</fullName>
    </submittedName>
</protein>
<organism evidence="1 2">
    <name type="scientific">Chitinophaga japonensis</name>
    <name type="common">Flexibacter japonensis</name>
    <dbReference type="NCBI Taxonomy" id="104662"/>
    <lineage>
        <taxon>Bacteria</taxon>
        <taxon>Pseudomonadati</taxon>
        <taxon>Bacteroidota</taxon>
        <taxon>Chitinophagia</taxon>
        <taxon>Chitinophagales</taxon>
        <taxon>Chitinophagaceae</taxon>
        <taxon>Chitinophaga</taxon>
    </lineage>
</organism>
<evidence type="ECO:0000313" key="1">
    <source>
        <dbReference type="EMBL" id="TWI83958.1"/>
    </source>
</evidence>
<dbReference type="Proteomes" id="UP000316778">
    <property type="component" value="Unassembled WGS sequence"/>
</dbReference>
<dbReference type="AlphaFoldDB" id="A0A562SS57"/>
<dbReference type="OrthoDB" id="197037at2"/>
<accession>A0A562SS57</accession>
<name>A0A562SS57_CHIJA</name>
<evidence type="ECO:0000313" key="2">
    <source>
        <dbReference type="Proteomes" id="UP000316778"/>
    </source>
</evidence>
<proteinExistence type="predicted"/>
<dbReference type="EMBL" id="VLLG01000005">
    <property type="protein sequence ID" value="TWI83958.1"/>
    <property type="molecule type" value="Genomic_DNA"/>
</dbReference>
<reference evidence="1 2" key="1">
    <citation type="journal article" date="2013" name="Stand. Genomic Sci.">
        <title>Genomic Encyclopedia of Type Strains, Phase I: The one thousand microbial genomes (KMG-I) project.</title>
        <authorList>
            <person name="Kyrpides N.C."/>
            <person name="Woyke T."/>
            <person name="Eisen J.A."/>
            <person name="Garrity G."/>
            <person name="Lilburn T.G."/>
            <person name="Beck B.J."/>
            <person name="Whitman W.B."/>
            <person name="Hugenholtz P."/>
            <person name="Klenk H.P."/>
        </authorList>
    </citation>
    <scope>NUCLEOTIDE SEQUENCE [LARGE SCALE GENOMIC DNA]</scope>
    <source>
        <strain evidence="1 2">DSM 13484</strain>
    </source>
</reference>
<sequence length="158" mass="18087">MAHPNVELIAALRETARRLKNGAPYAWGNHGTCNCGNLLQVITRYSKEDILRYAHTGMGEWTELAEDYCVTSNAPVGLLISRLMEKGLTPSDIHNIEYLQDRTVLEHLPGGFRWLKRNQREDVILYMETFATLLEERLLQQVKIPYNQLLAEPALTFC</sequence>
<gene>
    <name evidence="1" type="ORF">LX66_4318</name>
</gene>